<dbReference type="SUPFAM" id="SSF54913">
    <property type="entry name" value="GlnB-like"/>
    <property type="match status" value="1"/>
</dbReference>
<dbReference type="NCBIfam" id="TIGR00070">
    <property type="entry name" value="hisG"/>
    <property type="match status" value="1"/>
</dbReference>
<keyword evidence="5" id="KW-0328">Glycosyltransferase</keyword>
<dbReference type="UniPathway" id="UPA00031">
    <property type="reaction ID" value="UER00006"/>
</dbReference>
<protein>
    <recommendedName>
        <fullName evidence="3">ATP phosphoribosyltransferase</fullName>
        <ecNumber evidence="3">2.4.2.17</ecNumber>
    </recommendedName>
</protein>
<evidence type="ECO:0000256" key="1">
    <source>
        <dbReference type="ARBA" id="ARBA00000915"/>
    </source>
</evidence>
<evidence type="ECO:0000256" key="5">
    <source>
        <dbReference type="ARBA" id="ARBA00022676"/>
    </source>
</evidence>
<evidence type="ECO:0000256" key="3">
    <source>
        <dbReference type="ARBA" id="ARBA00011946"/>
    </source>
</evidence>
<accession>A0A6J6IC95</accession>
<dbReference type="NCBIfam" id="TIGR03455">
    <property type="entry name" value="HisG_C-term"/>
    <property type="match status" value="1"/>
</dbReference>
<feature type="domain" description="Histidine biosynthesis HisG C-terminal" evidence="9">
    <location>
        <begin position="206"/>
        <end position="277"/>
    </location>
</feature>
<dbReference type="GO" id="GO:0000105">
    <property type="term" value="P:L-histidine biosynthetic process"/>
    <property type="evidence" value="ECO:0007669"/>
    <property type="project" value="UniProtKB-UniPathway"/>
</dbReference>
<gene>
    <name evidence="10" type="ORF">UFOPK1939_00611</name>
</gene>
<dbReference type="EMBL" id="CAEZVF010000076">
    <property type="protein sequence ID" value="CAB4621779.1"/>
    <property type="molecule type" value="Genomic_DNA"/>
</dbReference>
<dbReference type="InterPro" id="IPR018198">
    <property type="entry name" value="ATP_PRibTrfase_CS"/>
</dbReference>
<proteinExistence type="inferred from homology"/>
<name>A0A6J6IC95_9ZZZZ</name>
<dbReference type="PANTHER" id="PTHR21403:SF8">
    <property type="entry name" value="ATP PHOSPHORIBOSYLTRANSFERASE"/>
    <property type="match status" value="1"/>
</dbReference>
<keyword evidence="4" id="KW-0028">Amino-acid biosynthesis</keyword>
<reference evidence="10" key="1">
    <citation type="submission" date="2020-05" db="EMBL/GenBank/DDBJ databases">
        <authorList>
            <person name="Chiriac C."/>
            <person name="Salcher M."/>
            <person name="Ghai R."/>
            <person name="Kavagutti S V."/>
        </authorList>
    </citation>
    <scope>NUCLEOTIDE SEQUENCE</scope>
</reference>
<dbReference type="Pfam" id="PF08029">
    <property type="entry name" value="HisG_C"/>
    <property type="match status" value="1"/>
</dbReference>
<evidence type="ECO:0000256" key="6">
    <source>
        <dbReference type="ARBA" id="ARBA00022679"/>
    </source>
</evidence>
<evidence type="ECO:0000256" key="4">
    <source>
        <dbReference type="ARBA" id="ARBA00022605"/>
    </source>
</evidence>
<keyword evidence="6" id="KW-0808">Transferase</keyword>
<dbReference type="InterPro" id="IPR013820">
    <property type="entry name" value="ATP_PRibTrfase_cat"/>
</dbReference>
<dbReference type="GO" id="GO:0005737">
    <property type="term" value="C:cytoplasm"/>
    <property type="evidence" value="ECO:0007669"/>
    <property type="project" value="InterPro"/>
</dbReference>
<dbReference type="GO" id="GO:0003879">
    <property type="term" value="F:ATP phosphoribosyltransferase activity"/>
    <property type="evidence" value="ECO:0007669"/>
    <property type="project" value="UniProtKB-EC"/>
</dbReference>
<dbReference type="InterPro" id="IPR015867">
    <property type="entry name" value="N-reg_PII/ATP_PRibTrfase_C"/>
</dbReference>
<dbReference type="EC" id="2.4.2.17" evidence="3"/>
<sequence length="281" mass="29503">MLKVAVPNKGTLADDALTMLREAGYLPKPVGRALVVTDTANDAEFYLLRPRDIATYVGAGQLDVGITGRDLLQDGASPAQELLELGFGASTFRFAAPVGTASSIADLNGKRIATSYRGIVTTALADLGISAEVVGLDGAVENAVALGVADAVADVVDTGTTLRAAGLELVGDPILQSQAVLIGRADVSSTPEVQQLLRRLEGVIVARTYVMMEYDVKADLVEQACVLTPGIESPTVSPLRDEGWVAVRAMVPRAEQHNVMDALWNLGARGVIVTDIHACRI</sequence>
<dbReference type="InterPro" id="IPR001348">
    <property type="entry name" value="ATP_PRibTrfase_HisG"/>
</dbReference>
<evidence type="ECO:0000256" key="7">
    <source>
        <dbReference type="ARBA" id="ARBA00023102"/>
    </source>
</evidence>
<dbReference type="SUPFAM" id="SSF53850">
    <property type="entry name" value="Periplasmic binding protein-like II"/>
    <property type="match status" value="1"/>
</dbReference>
<evidence type="ECO:0000256" key="2">
    <source>
        <dbReference type="ARBA" id="ARBA00004667"/>
    </source>
</evidence>
<feature type="domain" description="ATP phosphoribosyltransferase catalytic" evidence="8">
    <location>
        <begin position="49"/>
        <end position="202"/>
    </location>
</feature>
<evidence type="ECO:0000313" key="10">
    <source>
        <dbReference type="EMBL" id="CAB4621779.1"/>
    </source>
</evidence>
<dbReference type="AlphaFoldDB" id="A0A6J6IC95"/>
<dbReference type="Gene3D" id="3.40.190.10">
    <property type="entry name" value="Periplasmic binding protein-like II"/>
    <property type="match status" value="2"/>
</dbReference>
<organism evidence="10">
    <name type="scientific">freshwater metagenome</name>
    <dbReference type="NCBI Taxonomy" id="449393"/>
    <lineage>
        <taxon>unclassified sequences</taxon>
        <taxon>metagenomes</taxon>
        <taxon>ecological metagenomes</taxon>
    </lineage>
</organism>
<dbReference type="InterPro" id="IPR011322">
    <property type="entry name" value="N-reg_PII-like_a/b"/>
</dbReference>
<comment type="pathway">
    <text evidence="2">Amino-acid biosynthesis; L-histidine biosynthesis; L-histidine from 5-phospho-alpha-D-ribose 1-diphosphate: step 1/9.</text>
</comment>
<dbReference type="GO" id="GO:0000287">
    <property type="term" value="F:magnesium ion binding"/>
    <property type="evidence" value="ECO:0007669"/>
    <property type="project" value="InterPro"/>
</dbReference>
<comment type="catalytic activity">
    <reaction evidence="1">
        <text>1-(5-phospho-beta-D-ribosyl)-ATP + diphosphate = 5-phospho-alpha-D-ribose 1-diphosphate + ATP</text>
        <dbReference type="Rhea" id="RHEA:18473"/>
        <dbReference type="ChEBI" id="CHEBI:30616"/>
        <dbReference type="ChEBI" id="CHEBI:33019"/>
        <dbReference type="ChEBI" id="CHEBI:58017"/>
        <dbReference type="ChEBI" id="CHEBI:73183"/>
        <dbReference type="EC" id="2.4.2.17"/>
    </reaction>
</comment>
<evidence type="ECO:0000259" key="8">
    <source>
        <dbReference type="Pfam" id="PF01634"/>
    </source>
</evidence>
<dbReference type="Pfam" id="PF01634">
    <property type="entry name" value="HisG"/>
    <property type="match status" value="1"/>
</dbReference>
<dbReference type="PROSITE" id="PS01316">
    <property type="entry name" value="ATP_P_PHORIBOSYLTR"/>
    <property type="match status" value="1"/>
</dbReference>
<evidence type="ECO:0000259" key="9">
    <source>
        <dbReference type="Pfam" id="PF08029"/>
    </source>
</evidence>
<keyword evidence="7" id="KW-0368">Histidine biosynthesis</keyword>
<dbReference type="PANTHER" id="PTHR21403">
    <property type="entry name" value="ATP PHOSPHORIBOSYLTRANSFERASE ATP-PRTASE"/>
    <property type="match status" value="1"/>
</dbReference>
<dbReference type="InterPro" id="IPR020621">
    <property type="entry name" value="ATP-PRT_HisG_long"/>
</dbReference>
<dbReference type="Gene3D" id="3.30.70.120">
    <property type="match status" value="1"/>
</dbReference>
<dbReference type="InterPro" id="IPR013115">
    <property type="entry name" value="HisG_C"/>
</dbReference>
<dbReference type="HAMAP" id="MF_00079">
    <property type="entry name" value="HisG_Long"/>
    <property type="match status" value="1"/>
</dbReference>